<dbReference type="Pfam" id="PF00106">
    <property type="entry name" value="adh_short"/>
    <property type="match status" value="1"/>
</dbReference>
<name>A0A8H6HZL7_9AGAR</name>
<evidence type="ECO:0000313" key="5">
    <source>
        <dbReference type="EMBL" id="KAF6755891.1"/>
    </source>
</evidence>
<dbReference type="Gene3D" id="3.40.50.720">
    <property type="entry name" value="NAD(P)-binding Rossmann-like Domain"/>
    <property type="match status" value="1"/>
</dbReference>
<organism evidence="5 6">
    <name type="scientific">Ephemerocybe angulata</name>
    <dbReference type="NCBI Taxonomy" id="980116"/>
    <lineage>
        <taxon>Eukaryota</taxon>
        <taxon>Fungi</taxon>
        <taxon>Dikarya</taxon>
        <taxon>Basidiomycota</taxon>
        <taxon>Agaricomycotina</taxon>
        <taxon>Agaricomycetes</taxon>
        <taxon>Agaricomycetidae</taxon>
        <taxon>Agaricales</taxon>
        <taxon>Agaricineae</taxon>
        <taxon>Psathyrellaceae</taxon>
        <taxon>Ephemerocybe</taxon>
    </lineage>
</organism>
<comment type="caution">
    <text evidence="5">The sequence shown here is derived from an EMBL/GenBank/DDBJ whole genome shotgun (WGS) entry which is preliminary data.</text>
</comment>
<keyword evidence="2" id="KW-0521">NADP</keyword>
<dbReference type="PANTHER" id="PTHR43490:SF99">
    <property type="entry name" value="SHORT-CHAIN DEHYDROGENASE_REDUCTASE"/>
    <property type="match status" value="1"/>
</dbReference>
<keyword evidence="6" id="KW-1185">Reference proteome</keyword>
<keyword evidence="3" id="KW-0560">Oxidoreductase</keyword>
<evidence type="ECO:0000256" key="3">
    <source>
        <dbReference type="ARBA" id="ARBA00023002"/>
    </source>
</evidence>
<protein>
    <recommendedName>
        <fullName evidence="7">NAD(P)-binding protein</fullName>
    </recommendedName>
</protein>
<reference evidence="5 6" key="1">
    <citation type="submission" date="2020-07" db="EMBL/GenBank/DDBJ databases">
        <title>Comparative genomics of pyrophilous fungi reveals a link between fire events and developmental genes.</title>
        <authorList>
            <consortium name="DOE Joint Genome Institute"/>
            <person name="Steindorff A.S."/>
            <person name="Carver A."/>
            <person name="Calhoun S."/>
            <person name="Stillman K."/>
            <person name="Liu H."/>
            <person name="Lipzen A."/>
            <person name="Pangilinan J."/>
            <person name="Labutti K."/>
            <person name="Bruns T.D."/>
            <person name="Grigoriev I.V."/>
        </authorList>
    </citation>
    <scope>NUCLEOTIDE SEQUENCE [LARGE SCALE GENOMIC DNA]</scope>
    <source>
        <strain evidence="5 6">CBS 144469</strain>
    </source>
</reference>
<comment type="similarity">
    <text evidence="1 4">Belongs to the short-chain dehydrogenases/reductases (SDR) family.</text>
</comment>
<dbReference type="InterPro" id="IPR036291">
    <property type="entry name" value="NAD(P)-bd_dom_sf"/>
</dbReference>
<evidence type="ECO:0000256" key="4">
    <source>
        <dbReference type="RuleBase" id="RU000363"/>
    </source>
</evidence>
<accession>A0A8H6HZL7</accession>
<gene>
    <name evidence="5" type="ORF">DFP72DRAFT_895495</name>
</gene>
<evidence type="ECO:0008006" key="7">
    <source>
        <dbReference type="Google" id="ProtNLM"/>
    </source>
</evidence>
<evidence type="ECO:0000256" key="2">
    <source>
        <dbReference type="ARBA" id="ARBA00022857"/>
    </source>
</evidence>
<evidence type="ECO:0000313" key="6">
    <source>
        <dbReference type="Proteomes" id="UP000521943"/>
    </source>
</evidence>
<dbReference type="PRINTS" id="PR00081">
    <property type="entry name" value="GDHRDH"/>
</dbReference>
<dbReference type="EMBL" id="JACGCI010000028">
    <property type="protein sequence ID" value="KAF6755891.1"/>
    <property type="molecule type" value="Genomic_DNA"/>
</dbReference>
<dbReference type="PANTHER" id="PTHR43490">
    <property type="entry name" value="(+)-NEOMENTHOL DEHYDROGENASE"/>
    <property type="match status" value="1"/>
</dbReference>
<dbReference type="PRINTS" id="PR00080">
    <property type="entry name" value="SDRFAMILY"/>
</dbReference>
<dbReference type="OrthoDB" id="1933717at2759"/>
<dbReference type="AlphaFoldDB" id="A0A8H6HZL7"/>
<sequence length="244" mass="25929">MSKVILVTGGNAGIGYELVKALASKPDVHKVYLAARNEGSGRAAQDTLRAEGLGNVYFIHLDVTDVATIISAKEAIEKNDGKLDILVNNAGIGEGDKDQKPSTVEVDTVRRVLETNLLGLIQTTTTFVPLLRRSPQAVILNVGSELGSNTWMSNSGKDFFQFAAYSASKAAVSSYTINLAHELKADGIKVNVITPGYTATKINGYAPTGKTSTQGAAILVPWAMLEKDGPSGLFIGEDGKEFVW</sequence>
<proteinExistence type="inferred from homology"/>
<evidence type="ECO:0000256" key="1">
    <source>
        <dbReference type="ARBA" id="ARBA00006484"/>
    </source>
</evidence>
<dbReference type="InterPro" id="IPR002347">
    <property type="entry name" value="SDR_fam"/>
</dbReference>
<dbReference type="SUPFAM" id="SSF51735">
    <property type="entry name" value="NAD(P)-binding Rossmann-fold domains"/>
    <property type="match status" value="1"/>
</dbReference>
<dbReference type="Proteomes" id="UP000521943">
    <property type="component" value="Unassembled WGS sequence"/>
</dbReference>
<dbReference type="GO" id="GO:0016491">
    <property type="term" value="F:oxidoreductase activity"/>
    <property type="evidence" value="ECO:0007669"/>
    <property type="project" value="UniProtKB-KW"/>
</dbReference>